<dbReference type="AlphaFoldDB" id="C0BC14"/>
<evidence type="ECO:0000313" key="2">
    <source>
        <dbReference type="Proteomes" id="UP000003793"/>
    </source>
</evidence>
<accession>C0BC14</accession>
<sequence length="132" mass="15494">MKENLQKTDRALERLKKAYLFDDDAMDEKEFLEMKSKLEIDRVKIENEIKDIDNDAIANNVNQIDFIKTASQFLIIHKINSGEFIDYRSLAILDEESMKAFMNSVIDHIVVLNRQISEIVFKNGLSHKLLYR</sequence>
<reference evidence="1 2" key="1">
    <citation type="submission" date="2009-02" db="EMBL/GenBank/DDBJ databases">
        <authorList>
            <person name="Fulton L."/>
            <person name="Clifton S."/>
            <person name="Fulton B."/>
            <person name="Xu J."/>
            <person name="Minx P."/>
            <person name="Pepin K.H."/>
            <person name="Johnson M."/>
            <person name="Bhonagiri V."/>
            <person name="Nash W.E."/>
            <person name="Mardis E.R."/>
            <person name="Wilson R.K."/>
        </authorList>
    </citation>
    <scope>NUCLEOTIDE SEQUENCE [LARGE SCALE GENOMIC DNA]</scope>
    <source>
        <strain evidence="1 2">ATCC 27758</strain>
    </source>
</reference>
<protein>
    <submittedName>
        <fullName evidence="1">Uncharacterized protein</fullName>
    </submittedName>
</protein>
<comment type="caution">
    <text evidence="1">The sequence shown here is derived from an EMBL/GenBank/DDBJ whole genome shotgun (WGS) entry which is preliminary data.</text>
</comment>
<organism evidence="1 2">
    <name type="scientific">Coprococcus comes ATCC 27758</name>
    <dbReference type="NCBI Taxonomy" id="470146"/>
    <lineage>
        <taxon>Bacteria</taxon>
        <taxon>Bacillati</taxon>
        <taxon>Bacillota</taxon>
        <taxon>Clostridia</taxon>
        <taxon>Lachnospirales</taxon>
        <taxon>Lachnospiraceae</taxon>
        <taxon>Coprococcus</taxon>
    </lineage>
</organism>
<reference evidence="1 2" key="2">
    <citation type="submission" date="2009-03" db="EMBL/GenBank/DDBJ databases">
        <title>Draft genome sequence of Coprococcus comes (ATCC 27758).</title>
        <authorList>
            <person name="Sudarsanam P."/>
            <person name="Ley R."/>
            <person name="Guruge J."/>
            <person name="Turnbaugh P.J."/>
            <person name="Mahowald M."/>
            <person name="Liep D."/>
            <person name="Gordon J."/>
        </authorList>
    </citation>
    <scope>NUCLEOTIDE SEQUENCE [LARGE SCALE GENOMIC DNA]</scope>
    <source>
        <strain evidence="1 2">ATCC 27758</strain>
    </source>
</reference>
<dbReference type="EMBL" id="ABVR01000041">
    <property type="protein sequence ID" value="EEG89638.1"/>
    <property type="molecule type" value="Genomic_DNA"/>
</dbReference>
<name>C0BC14_9FIRM</name>
<gene>
    <name evidence="1" type="ORF">COPCOM_02623</name>
</gene>
<dbReference type="HOGENOM" id="CLU_1913499_0_0_9"/>
<evidence type="ECO:0000313" key="1">
    <source>
        <dbReference type="EMBL" id="EEG89638.1"/>
    </source>
</evidence>
<dbReference type="Proteomes" id="UP000003793">
    <property type="component" value="Unassembled WGS sequence"/>
</dbReference>
<proteinExistence type="predicted"/>